<dbReference type="STRING" id="8078.ENSFHEP00000027225"/>
<dbReference type="Ensembl" id="ENSFHET00000000666.1">
    <property type="protein sequence ID" value="ENSFHEP00000027276.1"/>
    <property type="gene ID" value="ENSFHEG00000010566.1"/>
</dbReference>
<protein>
    <submittedName>
        <fullName evidence="2">ETAA1, ATR kinase activator</fullName>
    </submittedName>
</protein>
<dbReference type="GO" id="GO:0043596">
    <property type="term" value="C:nuclear replication fork"/>
    <property type="evidence" value="ECO:0007669"/>
    <property type="project" value="TreeGrafter"/>
</dbReference>
<dbReference type="Proteomes" id="UP000265000">
    <property type="component" value="Unplaced"/>
</dbReference>
<feature type="compositionally biased region" description="Basic and acidic residues" evidence="1">
    <location>
        <begin position="146"/>
        <end position="162"/>
    </location>
</feature>
<dbReference type="GO" id="GO:0031297">
    <property type="term" value="P:replication fork processing"/>
    <property type="evidence" value="ECO:0007669"/>
    <property type="project" value="TreeGrafter"/>
</dbReference>
<dbReference type="InterPro" id="IPR029406">
    <property type="entry name" value="ETAA1"/>
</dbReference>
<accession>A0A3Q2UAM7</accession>
<feature type="compositionally biased region" description="Polar residues" evidence="1">
    <location>
        <begin position="31"/>
        <end position="45"/>
    </location>
</feature>
<evidence type="ECO:0000256" key="1">
    <source>
        <dbReference type="SAM" id="MobiDB-lite"/>
    </source>
</evidence>
<proteinExistence type="predicted"/>
<feature type="compositionally biased region" description="Polar residues" evidence="1">
    <location>
        <begin position="368"/>
        <end position="382"/>
    </location>
</feature>
<evidence type="ECO:0000313" key="2">
    <source>
        <dbReference type="Ensembl" id="ENSFHEP00000027225.1"/>
    </source>
</evidence>
<dbReference type="GO" id="GO:0043539">
    <property type="term" value="F:protein serine/threonine kinase activator activity"/>
    <property type="evidence" value="ECO:0007669"/>
    <property type="project" value="TreeGrafter"/>
</dbReference>
<keyword evidence="3" id="KW-1185">Reference proteome</keyword>
<dbReference type="AlphaFoldDB" id="A0A3Q2UAM7"/>
<feature type="compositionally biased region" description="Basic residues" evidence="1">
    <location>
        <begin position="135"/>
        <end position="145"/>
    </location>
</feature>
<reference evidence="2" key="1">
    <citation type="submission" date="2025-05" db="UniProtKB">
        <authorList>
            <consortium name="Ensembl"/>
        </authorList>
    </citation>
    <scope>IDENTIFICATION</scope>
</reference>
<dbReference type="GO" id="GO:0006974">
    <property type="term" value="P:DNA damage response"/>
    <property type="evidence" value="ECO:0007669"/>
    <property type="project" value="TreeGrafter"/>
</dbReference>
<feature type="region of interest" description="Disordered" evidence="1">
    <location>
        <begin position="360"/>
        <end position="384"/>
    </location>
</feature>
<evidence type="ECO:0000313" key="3">
    <source>
        <dbReference type="Proteomes" id="UP000265000"/>
    </source>
</evidence>
<feature type="region of interest" description="Disordered" evidence="1">
    <location>
        <begin position="126"/>
        <end position="195"/>
    </location>
</feature>
<dbReference type="Ensembl" id="ENSFHET00000000674.1">
    <property type="protein sequence ID" value="ENSFHEP00000027225.1"/>
    <property type="gene ID" value="ENSFHEG00000010566.1"/>
</dbReference>
<feature type="compositionally biased region" description="Basic and acidic residues" evidence="1">
    <location>
        <begin position="228"/>
        <end position="251"/>
    </location>
</feature>
<organism evidence="2 3">
    <name type="scientific">Fundulus heteroclitus</name>
    <name type="common">Killifish</name>
    <name type="synonym">Mummichog</name>
    <dbReference type="NCBI Taxonomy" id="8078"/>
    <lineage>
        <taxon>Eukaryota</taxon>
        <taxon>Metazoa</taxon>
        <taxon>Chordata</taxon>
        <taxon>Craniata</taxon>
        <taxon>Vertebrata</taxon>
        <taxon>Euteleostomi</taxon>
        <taxon>Actinopterygii</taxon>
        <taxon>Neopterygii</taxon>
        <taxon>Teleostei</taxon>
        <taxon>Neoteleostei</taxon>
        <taxon>Acanthomorphata</taxon>
        <taxon>Ovalentaria</taxon>
        <taxon>Atherinomorphae</taxon>
        <taxon>Cyprinodontiformes</taxon>
        <taxon>Fundulidae</taxon>
        <taxon>Fundulus</taxon>
    </lineage>
</organism>
<feature type="compositionally biased region" description="Low complexity" evidence="1">
    <location>
        <begin position="467"/>
        <end position="478"/>
    </location>
</feature>
<dbReference type="GO" id="GO:2000001">
    <property type="term" value="P:regulation of DNA damage checkpoint"/>
    <property type="evidence" value="ECO:0007669"/>
    <property type="project" value="TreeGrafter"/>
</dbReference>
<feature type="region of interest" description="Disordered" evidence="1">
    <location>
        <begin position="428"/>
        <end position="483"/>
    </location>
</feature>
<feature type="region of interest" description="Disordered" evidence="1">
    <location>
        <begin position="1"/>
        <end position="69"/>
    </location>
</feature>
<feature type="region of interest" description="Disordered" evidence="1">
    <location>
        <begin position="280"/>
        <end position="301"/>
    </location>
</feature>
<feature type="region of interest" description="Disordered" evidence="1">
    <location>
        <begin position="209"/>
        <end position="253"/>
    </location>
</feature>
<dbReference type="GeneTree" id="ENSGT00390000009597"/>
<sequence length="614" mass="67036">MSAPGTDAAAATTAAAGSPEFSVRWRRIVQNECNQTPGTSPTRNDLQSRRIRTGSRLPGSNVAGSPGDEVVSQDIFWDSTSPSWTGSGNGNSRAVEISDIVNRIAPKNIKPQGTESSLLHWIDDGPICTPENPKPRVRKRSSRHSSVKDLMELAKQFDKNMQQDEETSVQPRAVTSKLHKAGSASDDDATDPKCPSTLEQAEAELRALFDSSTQGVSRRLSEASASSQDRRDRPETSASADRRQSEAEPADKLAANKLVEFEDEWDSDDLLSDSLIQALSQDPNGPLEANPKTAGKSHTDTTDMDPAHKPLENLCKTSFSSLQELCPKPKTKNRSTFKLEPNPHFQTILDKEASKSSFTVLKPKPESPEQNPATGKTVSNPQPDEVTNLVTFFLQDPPVKDVSDSLWDNGDYDAFLYQVCDSMENIYSSQPNQVSPRNCEEKPPKGPTGSRHQNTTDLLHANAQRPGSSGANRRSSASFVRSNSLPVATRETGNYQGWSLPLRGADHKSGISQSFPGGHVGLEAFNQGRDASRAFQAESGRVEMKPHTTATGLPQNSKSRHAAFKRNLSCSAIISDKVFVTSQTTEKCSAAEIERKKQMALARRRLKMQSTLKP</sequence>
<dbReference type="Pfam" id="PF15350">
    <property type="entry name" value="ETAA1"/>
    <property type="match status" value="1"/>
</dbReference>
<name>A0A3Q2UAM7_FUNHE</name>
<dbReference type="PANTHER" id="PTHR16434">
    <property type="entry name" value="EWING'S TUMOR-ASSOCIATED ANTIGEN 1 ETAA1"/>
    <property type="match status" value="1"/>
</dbReference>
<dbReference type="PANTHER" id="PTHR16434:SF3">
    <property type="entry name" value="EWING'S TUMOR-ASSOCIATED ANTIGEN 1"/>
    <property type="match status" value="1"/>
</dbReference>